<reference evidence="2" key="1">
    <citation type="submission" date="2020-05" db="EMBL/GenBank/DDBJ databases">
        <title>WGS assembly of Panicum virgatum.</title>
        <authorList>
            <person name="Lovell J.T."/>
            <person name="Jenkins J."/>
            <person name="Shu S."/>
            <person name="Juenger T.E."/>
            <person name="Schmutz J."/>
        </authorList>
    </citation>
    <scope>NUCLEOTIDE SEQUENCE</scope>
    <source>
        <strain evidence="2">AP13</strain>
    </source>
</reference>
<protein>
    <submittedName>
        <fullName evidence="2">Uncharacterized protein</fullName>
    </submittedName>
</protein>
<evidence type="ECO:0000313" key="2">
    <source>
        <dbReference type="EMBL" id="KAG2569570.1"/>
    </source>
</evidence>
<keyword evidence="3" id="KW-1185">Reference proteome</keyword>
<organism evidence="2 3">
    <name type="scientific">Panicum virgatum</name>
    <name type="common">Blackwell switchgrass</name>
    <dbReference type="NCBI Taxonomy" id="38727"/>
    <lineage>
        <taxon>Eukaryota</taxon>
        <taxon>Viridiplantae</taxon>
        <taxon>Streptophyta</taxon>
        <taxon>Embryophyta</taxon>
        <taxon>Tracheophyta</taxon>
        <taxon>Spermatophyta</taxon>
        <taxon>Magnoliopsida</taxon>
        <taxon>Liliopsida</taxon>
        <taxon>Poales</taxon>
        <taxon>Poaceae</taxon>
        <taxon>PACMAD clade</taxon>
        <taxon>Panicoideae</taxon>
        <taxon>Panicodae</taxon>
        <taxon>Paniceae</taxon>
        <taxon>Panicinae</taxon>
        <taxon>Panicum</taxon>
        <taxon>Panicum sect. Hiantes</taxon>
    </lineage>
</organism>
<gene>
    <name evidence="2" type="ORF">PVAP13_7NG243300</name>
</gene>
<dbReference type="EMBL" id="CM029050">
    <property type="protein sequence ID" value="KAG2569570.1"/>
    <property type="molecule type" value="Genomic_DNA"/>
</dbReference>
<evidence type="ECO:0000313" key="3">
    <source>
        <dbReference type="Proteomes" id="UP000823388"/>
    </source>
</evidence>
<comment type="caution">
    <text evidence="2">The sequence shown here is derived from an EMBL/GenBank/DDBJ whole genome shotgun (WGS) entry which is preliminary data.</text>
</comment>
<sequence>MAPTPAHASDPISARSPRIKPLPPGRQPRTASTKRLHTTGSSAIDMAATDDVAAVAPDPVDLDFNIDDFDVRDLDLDFDFGDQLAADEFCDAYSAFVANADAQGVGGGAASAGWLAGLCVGGDEASRSGMEGTPESGLTDDGALARDEAMSAYVAELERFMMAEEEPLCPAADFIGDLLAASDPDGAVVTAAAAAAAAAGALHNGEQGNSDDDVLAAREEDEPTSRKRARHKIKGTTMAPWWAELEVTRRHLARIQVPALPWPPAASALLCCNM</sequence>
<evidence type="ECO:0000256" key="1">
    <source>
        <dbReference type="SAM" id="MobiDB-lite"/>
    </source>
</evidence>
<feature type="region of interest" description="Disordered" evidence="1">
    <location>
        <begin position="1"/>
        <end position="43"/>
    </location>
</feature>
<dbReference type="AlphaFoldDB" id="A0A8T0Q6M8"/>
<name>A0A8T0Q6M8_PANVG</name>
<accession>A0A8T0Q6M8</accession>
<proteinExistence type="predicted"/>
<dbReference type="Proteomes" id="UP000823388">
    <property type="component" value="Chromosome 7N"/>
</dbReference>